<reference evidence="6 7" key="1">
    <citation type="submission" date="2020-08" db="EMBL/GenBank/DDBJ databases">
        <authorList>
            <person name="Liu C."/>
            <person name="Sun Q."/>
        </authorList>
    </citation>
    <scope>NUCLEOTIDE SEQUENCE [LARGE SCALE GENOMIC DNA]</scope>
    <source>
        <strain evidence="6 7">NSJ-61</strain>
    </source>
</reference>
<feature type="transmembrane region" description="Helical" evidence="5">
    <location>
        <begin position="156"/>
        <end position="176"/>
    </location>
</feature>
<feature type="transmembrane region" description="Helical" evidence="5">
    <location>
        <begin position="34"/>
        <end position="52"/>
    </location>
</feature>
<evidence type="ECO:0000313" key="6">
    <source>
        <dbReference type="EMBL" id="QNM13666.1"/>
    </source>
</evidence>
<dbReference type="PANTHER" id="PTHR35529">
    <property type="entry name" value="MANGANESE EFFLUX PUMP MNTP-RELATED"/>
    <property type="match status" value="1"/>
</dbReference>
<feature type="transmembrane region" description="Helical" evidence="5">
    <location>
        <begin position="6"/>
        <end position="22"/>
    </location>
</feature>
<feature type="transmembrane region" description="Helical" evidence="5">
    <location>
        <begin position="130"/>
        <end position="150"/>
    </location>
</feature>
<name>A0A7G9GS84_9FIRM</name>
<sequence length="205" mass="22784">MLHSFLLVTALSLDSFLAALAYGTKHIKIPVKSVVLISSIGVLFLSVSLYAAKFLQQFIPHWLCSGISFTIFLCIGLSSIFQGTIKRILRKYKRKQLEFEYSGISFVLDVYLDETKADSDCSMYLSLKEAAYLAVALSIDSLVSGFAMGISILHPLQVLIISFLMGVFVILLGSFLGKRIFHKADIDLSWISGILFIILAFTRIL</sequence>
<keyword evidence="3 5" id="KW-1133">Transmembrane helix</keyword>
<proteinExistence type="predicted"/>
<dbReference type="InterPro" id="IPR003810">
    <property type="entry name" value="Mntp/YtaF"/>
</dbReference>
<evidence type="ECO:0000313" key="7">
    <source>
        <dbReference type="Proteomes" id="UP000515856"/>
    </source>
</evidence>
<feature type="transmembrane region" description="Helical" evidence="5">
    <location>
        <begin position="188"/>
        <end position="204"/>
    </location>
</feature>
<dbReference type="EMBL" id="CP060636">
    <property type="protein sequence ID" value="QNM13666.1"/>
    <property type="molecule type" value="Genomic_DNA"/>
</dbReference>
<feature type="transmembrane region" description="Helical" evidence="5">
    <location>
        <begin position="58"/>
        <end position="85"/>
    </location>
</feature>
<organism evidence="6 7">
    <name type="scientific">[Eubacterium] hominis</name>
    <dbReference type="NCBI Taxonomy" id="2764325"/>
    <lineage>
        <taxon>Bacteria</taxon>
        <taxon>Bacillati</taxon>
        <taxon>Bacillota</taxon>
        <taxon>Erysipelotrichia</taxon>
        <taxon>Erysipelotrichales</taxon>
        <taxon>Erysipelotrichaceae</taxon>
        <taxon>Amedibacillus</taxon>
    </lineage>
</organism>
<keyword evidence="4 5" id="KW-0472">Membrane</keyword>
<accession>A0A7G9GS84</accession>
<protein>
    <submittedName>
        <fullName evidence="6">Manganese efflux pump</fullName>
    </submittedName>
</protein>
<evidence type="ECO:0000256" key="2">
    <source>
        <dbReference type="ARBA" id="ARBA00022692"/>
    </source>
</evidence>
<keyword evidence="1" id="KW-1003">Cell membrane</keyword>
<dbReference type="KEGG" id="ehn:H9Q80_06905"/>
<dbReference type="PANTHER" id="PTHR35529:SF2">
    <property type="entry name" value="SPORULATION PROTEIN YTAF-RELATED"/>
    <property type="match status" value="1"/>
</dbReference>
<evidence type="ECO:0000256" key="3">
    <source>
        <dbReference type="ARBA" id="ARBA00022989"/>
    </source>
</evidence>
<keyword evidence="7" id="KW-1185">Reference proteome</keyword>
<evidence type="ECO:0000256" key="5">
    <source>
        <dbReference type="SAM" id="Phobius"/>
    </source>
</evidence>
<dbReference type="Pfam" id="PF02659">
    <property type="entry name" value="Mntp"/>
    <property type="match status" value="1"/>
</dbReference>
<dbReference type="Proteomes" id="UP000515856">
    <property type="component" value="Chromosome"/>
</dbReference>
<evidence type="ECO:0000256" key="1">
    <source>
        <dbReference type="ARBA" id="ARBA00022475"/>
    </source>
</evidence>
<evidence type="ECO:0000256" key="4">
    <source>
        <dbReference type="ARBA" id="ARBA00023136"/>
    </source>
</evidence>
<gene>
    <name evidence="6" type="ORF">H9Q80_06905</name>
</gene>
<dbReference type="RefSeq" id="WP_117536339.1">
    <property type="nucleotide sequence ID" value="NZ_CP060636.1"/>
</dbReference>
<dbReference type="AlphaFoldDB" id="A0A7G9GS84"/>
<keyword evidence="2 5" id="KW-0812">Transmembrane</keyword>